<dbReference type="PANTHER" id="PTHR47027:SF20">
    <property type="entry name" value="REVERSE TRANSCRIPTASE-LIKE PROTEIN WITH RNA-DIRECTED DNA POLYMERASE DOMAIN"/>
    <property type="match status" value="1"/>
</dbReference>
<organism evidence="3 4">
    <name type="scientific">Steinernema hermaphroditum</name>
    <dbReference type="NCBI Taxonomy" id="289476"/>
    <lineage>
        <taxon>Eukaryota</taxon>
        <taxon>Metazoa</taxon>
        <taxon>Ecdysozoa</taxon>
        <taxon>Nematoda</taxon>
        <taxon>Chromadorea</taxon>
        <taxon>Rhabditida</taxon>
        <taxon>Tylenchina</taxon>
        <taxon>Panagrolaimomorpha</taxon>
        <taxon>Strongyloidoidea</taxon>
        <taxon>Steinernematidae</taxon>
        <taxon>Steinernema</taxon>
    </lineage>
</organism>
<sequence>MADSSTVLIYKKRDSKLVKNYRPISLLSTIYKLFTKVINNRIEAVLDDSQSDEQAGFRKNYSTVDHLYALNELLERVNEYRMPLFIAFIDFEKVFDSVEVNAVWNALQEQGVPAQIIGEDCVQIDIHRGVRQGDVISPKLFTATLESVFRKLNWAEYGINVNGKMLHNLRFADDIVLFANSQDELQKMVNELNEEFQKFGLKIYEAKTKVMANEELNIRLNDLSLECVTNDVYLGQEVQMIRNSRKEISRRISSGWNVFRQHKVLLISSSVEMKWKRRLFDMCILPAMTYGSEAWALTKSMKMRLAAALRRMERRMLGGAAYLARKRIFGLCVGIDMLNAILVEEEDDEEVNAEMIDDSEDEEETEENDYAEQDDYVLGAAEEADLDEDEVYVEKKGRKYLSAREFLRFRLRRAKPGTFHFFTECERLGQLYIIDSCQRIEARDIQQIKTHMKIRAEATAALRYVLQKRLQRITNSDVPRKFLDAMAVSARGGAPSFFITFTGNPKWPEVFREQRHNDQPLTELYDIQCLVFLRKLYELKKDLKQCFGEQVGMSMSIEHQQRGMSHAHILLTIHPEDYEVSGEHIDEYITTNVPDKDESPELFNLVTSLMHHYCATDKHKCRKKVNEKDKRFKETYCSRGFPKPYSDVSTIDGQGTVTYKREAGNTFQKQVTEKGRKVWKTLDSRDIVPYNEKLLLKYGSHINVEYCSSVEGIRYIHKYIFVAC</sequence>
<keyword evidence="4" id="KW-1185">Reference proteome</keyword>
<protein>
    <recommendedName>
        <fullName evidence="2">Reverse transcriptase domain-containing protein</fullName>
    </recommendedName>
</protein>
<dbReference type="PROSITE" id="PS50878">
    <property type="entry name" value="RT_POL"/>
    <property type="match status" value="1"/>
</dbReference>
<evidence type="ECO:0000259" key="2">
    <source>
        <dbReference type="PROSITE" id="PS50878"/>
    </source>
</evidence>
<evidence type="ECO:0000313" key="4">
    <source>
        <dbReference type="Proteomes" id="UP001175271"/>
    </source>
</evidence>
<dbReference type="Pfam" id="PF14214">
    <property type="entry name" value="Helitron_like_N"/>
    <property type="match status" value="1"/>
</dbReference>
<dbReference type="Gene3D" id="3.30.70.270">
    <property type="match status" value="1"/>
</dbReference>
<dbReference type="AlphaFoldDB" id="A0AA39IM41"/>
<dbReference type="InterPro" id="IPR043128">
    <property type="entry name" value="Rev_trsase/Diguanyl_cyclase"/>
</dbReference>
<evidence type="ECO:0000313" key="3">
    <source>
        <dbReference type="EMBL" id="KAK0425589.1"/>
    </source>
</evidence>
<dbReference type="SUPFAM" id="SSF56672">
    <property type="entry name" value="DNA/RNA polymerases"/>
    <property type="match status" value="1"/>
</dbReference>
<proteinExistence type="predicted"/>
<dbReference type="Proteomes" id="UP001175271">
    <property type="component" value="Unassembled WGS sequence"/>
</dbReference>
<name>A0AA39IM41_9BILA</name>
<evidence type="ECO:0000256" key="1">
    <source>
        <dbReference type="SAM" id="MobiDB-lite"/>
    </source>
</evidence>
<dbReference type="InterPro" id="IPR025476">
    <property type="entry name" value="Helitron_helicase-like"/>
</dbReference>
<gene>
    <name evidence="3" type="ORF">QR680_009274</name>
</gene>
<feature type="domain" description="Reverse transcriptase" evidence="2">
    <location>
        <begin position="1"/>
        <end position="238"/>
    </location>
</feature>
<dbReference type="CDD" id="cd01650">
    <property type="entry name" value="RT_nLTR_like"/>
    <property type="match status" value="1"/>
</dbReference>
<feature type="region of interest" description="Disordered" evidence="1">
    <location>
        <begin position="349"/>
        <end position="372"/>
    </location>
</feature>
<dbReference type="Pfam" id="PF00078">
    <property type="entry name" value="RVT_1"/>
    <property type="match status" value="1"/>
</dbReference>
<comment type="caution">
    <text evidence="3">The sequence shown here is derived from an EMBL/GenBank/DDBJ whole genome shotgun (WGS) entry which is preliminary data.</text>
</comment>
<dbReference type="InterPro" id="IPR043502">
    <property type="entry name" value="DNA/RNA_pol_sf"/>
</dbReference>
<dbReference type="EMBL" id="JAUCMV010000001">
    <property type="protein sequence ID" value="KAK0425589.1"/>
    <property type="molecule type" value="Genomic_DNA"/>
</dbReference>
<reference evidence="3" key="1">
    <citation type="submission" date="2023-06" db="EMBL/GenBank/DDBJ databases">
        <title>Genomic analysis of the entomopathogenic nematode Steinernema hermaphroditum.</title>
        <authorList>
            <person name="Schwarz E.M."/>
            <person name="Heppert J.K."/>
            <person name="Baniya A."/>
            <person name="Schwartz H.T."/>
            <person name="Tan C.-H."/>
            <person name="Antoshechkin I."/>
            <person name="Sternberg P.W."/>
            <person name="Goodrich-Blair H."/>
            <person name="Dillman A.R."/>
        </authorList>
    </citation>
    <scope>NUCLEOTIDE SEQUENCE</scope>
    <source>
        <strain evidence="3">PS9179</strain>
        <tissue evidence="3">Whole animal</tissue>
    </source>
</reference>
<dbReference type="PANTHER" id="PTHR47027">
    <property type="entry name" value="REVERSE TRANSCRIPTASE DOMAIN-CONTAINING PROTEIN"/>
    <property type="match status" value="1"/>
</dbReference>
<dbReference type="InterPro" id="IPR000477">
    <property type="entry name" value="RT_dom"/>
</dbReference>
<accession>A0AA39IM41</accession>